<evidence type="ECO:0000256" key="1">
    <source>
        <dbReference type="SAM" id="MobiDB-lite"/>
    </source>
</evidence>
<dbReference type="OrthoDB" id="10439339at2759"/>
<sequence>MTQCHESWSQPAKEDTGDEDDETSSLSSLFSTSTIYSQSSSTSALTSASIIIDEASIAEVGPYSDNENGEDEPLDLKDSIIFIARRVTCQRFAEEMAHAFSSARPHLGEAIQHVWSRLNLKHCEVSEEIHVFDEGRRCHLCNMQLCRDCEQCILKNCTLLPVTQEISSKKGPESQEPTLLSNVKLLAMEFGVEPIPPRRSSTQTNLTDWQPRESLAAKRISANCHRSSCPGHSTLAEPCAFSLSTCLLHLRHPNICQCTEFLVKPSHSCEKGEFHFCKECYDRIIYQIGSPNTKEVTFKTRVGGQASLSQYTCASGHPSPEYVSAICKICQGVCTRPVLNELSSSYKVNGGSEGRPPRWNNGACPWMLDLIPGVEGSFITSLGRKKQSGREDLLDKLDEEWRDEWEMLFAVRKKSVA</sequence>
<evidence type="ECO:0000313" key="2">
    <source>
        <dbReference type="EMBL" id="PMD20097.1"/>
    </source>
</evidence>
<reference evidence="2 3" key="1">
    <citation type="submission" date="2016-05" db="EMBL/GenBank/DDBJ databases">
        <title>A degradative enzymes factory behind the ericoid mycorrhizal symbiosis.</title>
        <authorList>
            <consortium name="DOE Joint Genome Institute"/>
            <person name="Martino E."/>
            <person name="Morin E."/>
            <person name="Grelet G."/>
            <person name="Kuo A."/>
            <person name="Kohler A."/>
            <person name="Daghino S."/>
            <person name="Barry K."/>
            <person name="Choi C."/>
            <person name="Cichocki N."/>
            <person name="Clum A."/>
            <person name="Copeland A."/>
            <person name="Hainaut M."/>
            <person name="Haridas S."/>
            <person name="Labutti K."/>
            <person name="Lindquist E."/>
            <person name="Lipzen A."/>
            <person name="Khouja H.-R."/>
            <person name="Murat C."/>
            <person name="Ohm R."/>
            <person name="Olson A."/>
            <person name="Spatafora J."/>
            <person name="Veneault-Fourrey C."/>
            <person name="Henrissat B."/>
            <person name="Grigoriev I."/>
            <person name="Martin F."/>
            <person name="Perotto S."/>
        </authorList>
    </citation>
    <scope>NUCLEOTIDE SEQUENCE [LARGE SCALE GENOMIC DNA]</scope>
    <source>
        <strain evidence="2 3">UAMH 7357</strain>
    </source>
</reference>
<dbReference type="EMBL" id="KZ613486">
    <property type="protein sequence ID" value="PMD20097.1"/>
    <property type="molecule type" value="Genomic_DNA"/>
</dbReference>
<keyword evidence="3" id="KW-1185">Reference proteome</keyword>
<name>A0A2J6Q1E2_9HELO</name>
<feature type="compositionally biased region" description="Polar residues" evidence="1">
    <location>
        <begin position="1"/>
        <end position="10"/>
    </location>
</feature>
<feature type="region of interest" description="Disordered" evidence="1">
    <location>
        <begin position="1"/>
        <end position="26"/>
    </location>
</feature>
<gene>
    <name evidence="2" type="ORF">NA56DRAFT_689968</name>
</gene>
<dbReference type="Proteomes" id="UP000235672">
    <property type="component" value="Unassembled WGS sequence"/>
</dbReference>
<dbReference type="AlphaFoldDB" id="A0A2J6Q1E2"/>
<evidence type="ECO:0000313" key="3">
    <source>
        <dbReference type="Proteomes" id="UP000235672"/>
    </source>
</evidence>
<proteinExistence type="predicted"/>
<organism evidence="2 3">
    <name type="scientific">Hyaloscypha hepaticicola</name>
    <dbReference type="NCBI Taxonomy" id="2082293"/>
    <lineage>
        <taxon>Eukaryota</taxon>
        <taxon>Fungi</taxon>
        <taxon>Dikarya</taxon>
        <taxon>Ascomycota</taxon>
        <taxon>Pezizomycotina</taxon>
        <taxon>Leotiomycetes</taxon>
        <taxon>Helotiales</taxon>
        <taxon>Hyaloscyphaceae</taxon>
        <taxon>Hyaloscypha</taxon>
    </lineage>
</organism>
<protein>
    <submittedName>
        <fullName evidence="2">Uncharacterized protein</fullName>
    </submittedName>
</protein>
<accession>A0A2J6Q1E2</accession>